<dbReference type="AlphaFoldDB" id="K3ZBT5"/>
<dbReference type="Proteomes" id="UP000004995">
    <property type="component" value="Unassembled WGS sequence"/>
</dbReference>
<dbReference type="EnsemblPlants" id="KQL17075">
    <property type="protein sequence ID" value="KQL17075"/>
    <property type="gene ID" value="SETIT_024006mg"/>
</dbReference>
<dbReference type="HOGENOM" id="CLU_3109997_0_0_1"/>
<protein>
    <submittedName>
        <fullName evidence="1">Uncharacterized protein</fullName>
    </submittedName>
</protein>
<evidence type="ECO:0000313" key="1">
    <source>
        <dbReference type="EnsemblPlants" id="KQL17075"/>
    </source>
</evidence>
<evidence type="ECO:0000313" key="2">
    <source>
        <dbReference type="Proteomes" id="UP000004995"/>
    </source>
</evidence>
<accession>K3ZBT5</accession>
<reference evidence="1" key="2">
    <citation type="submission" date="2018-08" db="UniProtKB">
        <authorList>
            <consortium name="EnsemblPlants"/>
        </authorList>
    </citation>
    <scope>IDENTIFICATION</scope>
    <source>
        <strain evidence="1">Yugu1</strain>
    </source>
</reference>
<proteinExistence type="predicted"/>
<sequence>MIPIPCTIDLVREIADSSSRRKEEKCLIAFLISLFVRSSFSTPLNASAAPL</sequence>
<dbReference type="InParanoid" id="K3ZBT5"/>
<dbReference type="Gramene" id="KQL17075">
    <property type="protein sequence ID" value="KQL17075"/>
    <property type="gene ID" value="SETIT_024006mg"/>
</dbReference>
<keyword evidence="2" id="KW-1185">Reference proteome</keyword>
<dbReference type="EMBL" id="AGNK02002105">
    <property type="status" value="NOT_ANNOTATED_CDS"/>
    <property type="molecule type" value="Genomic_DNA"/>
</dbReference>
<reference evidence="2" key="1">
    <citation type="journal article" date="2012" name="Nat. Biotechnol.">
        <title>Reference genome sequence of the model plant Setaria.</title>
        <authorList>
            <person name="Bennetzen J.L."/>
            <person name="Schmutz J."/>
            <person name="Wang H."/>
            <person name="Percifield R."/>
            <person name="Hawkins J."/>
            <person name="Pontaroli A.C."/>
            <person name="Estep M."/>
            <person name="Feng L."/>
            <person name="Vaughn J.N."/>
            <person name="Grimwood J."/>
            <person name="Jenkins J."/>
            <person name="Barry K."/>
            <person name="Lindquist E."/>
            <person name="Hellsten U."/>
            <person name="Deshpande S."/>
            <person name="Wang X."/>
            <person name="Wu X."/>
            <person name="Mitros T."/>
            <person name="Triplett J."/>
            <person name="Yang X."/>
            <person name="Ye C.Y."/>
            <person name="Mauro-Herrera M."/>
            <person name="Wang L."/>
            <person name="Li P."/>
            <person name="Sharma M."/>
            <person name="Sharma R."/>
            <person name="Ronald P.C."/>
            <person name="Panaud O."/>
            <person name="Kellogg E.A."/>
            <person name="Brutnell T.P."/>
            <person name="Doust A.N."/>
            <person name="Tuskan G.A."/>
            <person name="Rokhsar D."/>
            <person name="Devos K.M."/>
        </authorList>
    </citation>
    <scope>NUCLEOTIDE SEQUENCE [LARGE SCALE GENOMIC DNA]</scope>
    <source>
        <strain evidence="2">cv. Yugu1</strain>
    </source>
</reference>
<organism evidence="1 2">
    <name type="scientific">Setaria italica</name>
    <name type="common">Foxtail millet</name>
    <name type="synonym">Panicum italicum</name>
    <dbReference type="NCBI Taxonomy" id="4555"/>
    <lineage>
        <taxon>Eukaryota</taxon>
        <taxon>Viridiplantae</taxon>
        <taxon>Streptophyta</taxon>
        <taxon>Embryophyta</taxon>
        <taxon>Tracheophyta</taxon>
        <taxon>Spermatophyta</taxon>
        <taxon>Magnoliopsida</taxon>
        <taxon>Liliopsida</taxon>
        <taxon>Poales</taxon>
        <taxon>Poaceae</taxon>
        <taxon>PACMAD clade</taxon>
        <taxon>Panicoideae</taxon>
        <taxon>Panicodae</taxon>
        <taxon>Paniceae</taxon>
        <taxon>Cenchrinae</taxon>
        <taxon>Setaria</taxon>
    </lineage>
</organism>
<name>K3ZBT5_SETIT</name>